<evidence type="ECO:0000313" key="5">
    <source>
        <dbReference type="EMBL" id="PWN97451.1"/>
    </source>
</evidence>
<feature type="domain" description="Yeast cell wall synthesis Kre9/Knh1-like N-terminal" evidence="4">
    <location>
        <begin position="54"/>
        <end position="145"/>
    </location>
</feature>
<proteinExistence type="predicted"/>
<sequence>MRFALSSLAVLLVGAGAASAVSPRDVHHAMVARQSSSSGSGSSSSSQPAEPTAPSSSDVFRAGSQCTMQWTAGSGNKWKHMTISLMTGTNLHMTKLTDIATNVDGTSETSYSWTCPEVSPYSAIYFYQFTDADGANPQWTTRWTIASADGETVPPPEANQPENPSPAVPWGEGKLLSASSTSNSGSSNSSSSGATSESDSSSSSSTAMPTESSTRSSSSSSSSSSTASVVAGAGRAAATTTPNSAAASLFRPTAAALVAVAAVAALL</sequence>
<organism evidence="5 6">
    <name type="scientific">Tilletiopsis washingtonensis</name>
    <dbReference type="NCBI Taxonomy" id="58919"/>
    <lineage>
        <taxon>Eukaryota</taxon>
        <taxon>Fungi</taxon>
        <taxon>Dikarya</taxon>
        <taxon>Basidiomycota</taxon>
        <taxon>Ustilaginomycotina</taxon>
        <taxon>Exobasidiomycetes</taxon>
        <taxon>Entylomatales</taxon>
        <taxon>Entylomatales incertae sedis</taxon>
        <taxon>Tilletiopsis</taxon>
    </lineage>
</organism>
<feature type="compositionally biased region" description="Low complexity" evidence="2">
    <location>
        <begin position="177"/>
        <end position="244"/>
    </location>
</feature>
<dbReference type="EMBL" id="KZ819295">
    <property type="protein sequence ID" value="PWN97451.1"/>
    <property type="molecule type" value="Genomic_DNA"/>
</dbReference>
<reference evidence="5 6" key="1">
    <citation type="journal article" date="2018" name="Mol. Biol. Evol.">
        <title>Broad Genomic Sampling Reveals a Smut Pathogenic Ancestry of the Fungal Clade Ustilaginomycotina.</title>
        <authorList>
            <person name="Kijpornyongpan T."/>
            <person name="Mondo S.J."/>
            <person name="Barry K."/>
            <person name="Sandor L."/>
            <person name="Lee J."/>
            <person name="Lipzen A."/>
            <person name="Pangilinan J."/>
            <person name="LaButti K."/>
            <person name="Hainaut M."/>
            <person name="Henrissat B."/>
            <person name="Grigoriev I.V."/>
            <person name="Spatafora J.W."/>
            <person name="Aime M.C."/>
        </authorList>
    </citation>
    <scope>NUCLEOTIDE SEQUENCE [LARGE SCALE GENOMIC DNA]</scope>
    <source>
        <strain evidence="5 6">MCA 4186</strain>
    </source>
</reference>
<dbReference type="PANTHER" id="PTHR40633:SF1">
    <property type="entry name" value="GPI ANCHORED SERINE-THREONINE RICH PROTEIN (AFU_ORTHOLOGUE AFUA_1G03630)"/>
    <property type="match status" value="1"/>
</dbReference>
<evidence type="ECO:0000256" key="2">
    <source>
        <dbReference type="SAM" id="MobiDB-lite"/>
    </source>
</evidence>
<feature type="signal peptide" evidence="3">
    <location>
        <begin position="1"/>
        <end position="20"/>
    </location>
</feature>
<dbReference type="Proteomes" id="UP000245946">
    <property type="component" value="Unassembled WGS sequence"/>
</dbReference>
<dbReference type="GeneID" id="37270211"/>
<protein>
    <recommendedName>
        <fullName evidence="4">Yeast cell wall synthesis Kre9/Knh1-like N-terminal domain-containing protein</fullName>
    </recommendedName>
</protein>
<evidence type="ECO:0000259" key="4">
    <source>
        <dbReference type="Pfam" id="PF10342"/>
    </source>
</evidence>
<dbReference type="PANTHER" id="PTHR40633">
    <property type="entry name" value="MATRIX PROTEIN, PUTATIVE (AFU_ORTHOLOGUE AFUA_8G05410)-RELATED"/>
    <property type="match status" value="1"/>
</dbReference>
<dbReference type="InterPro" id="IPR018466">
    <property type="entry name" value="Kre9/Knh1-like_N"/>
</dbReference>
<feature type="compositionally biased region" description="Low complexity" evidence="2">
    <location>
        <begin position="34"/>
        <end position="57"/>
    </location>
</feature>
<dbReference type="InterPro" id="IPR052982">
    <property type="entry name" value="SRP1/TIP1-like"/>
</dbReference>
<keyword evidence="6" id="KW-1185">Reference proteome</keyword>
<keyword evidence="1 3" id="KW-0732">Signal</keyword>
<gene>
    <name evidence="5" type="ORF">FA09DRAFT_330610</name>
</gene>
<dbReference type="AlphaFoldDB" id="A0A316Z7A6"/>
<evidence type="ECO:0000256" key="1">
    <source>
        <dbReference type="ARBA" id="ARBA00022729"/>
    </source>
</evidence>
<dbReference type="STRING" id="58919.A0A316Z7A6"/>
<accession>A0A316Z7A6</accession>
<dbReference type="OrthoDB" id="2432613at2759"/>
<feature type="compositionally biased region" description="Pro residues" evidence="2">
    <location>
        <begin position="153"/>
        <end position="167"/>
    </location>
</feature>
<feature type="region of interest" description="Disordered" evidence="2">
    <location>
        <begin position="149"/>
        <end position="244"/>
    </location>
</feature>
<name>A0A316Z7A6_9BASI</name>
<dbReference type="Pfam" id="PF10342">
    <property type="entry name" value="Kre9_KNH"/>
    <property type="match status" value="1"/>
</dbReference>
<evidence type="ECO:0000256" key="3">
    <source>
        <dbReference type="SAM" id="SignalP"/>
    </source>
</evidence>
<feature type="region of interest" description="Disordered" evidence="2">
    <location>
        <begin position="28"/>
        <end position="59"/>
    </location>
</feature>
<evidence type="ECO:0000313" key="6">
    <source>
        <dbReference type="Proteomes" id="UP000245946"/>
    </source>
</evidence>
<feature type="chain" id="PRO_5016448755" description="Yeast cell wall synthesis Kre9/Knh1-like N-terminal domain-containing protein" evidence="3">
    <location>
        <begin position="21"/>
        <end position="267"/>
    </location>
</feature>
<dbReference type="RefSeq" id="XP_025597730.1">
    <property type="nucleotide sequence ID" value="XM_025742667.1"/>
</dbReference>